<dbReference type="Proteomes" id="UP000198323">
    <property type="component" value="Unassembled WGS sequence"/>
</dbReference>
<organism evidence="3 4">
    <name type="scientific">Callipepla squamata</name>
    <name type="common">Scaled quail</name>
    <dbReference type="NCBI Taxonomy" id="9009"/>
    <lineage>
        <taxon>Eukaryota</taxon>
        <taxon>Metazoa</taxon>
        <taxon>Chordata</taxon>
        <taxon>Craniata</taxon>
        <taxon>Vertebrata</taxon>
        <taxon>Euteleostomi</taxon>
        <taxon>Archelosauria</taxon>
        <taxon>Archosauria</taxon>
        <taxon>Dinosauria</taxon>
        <taxon>Saurischia</taxon>
        <taxon>Theropoda</taxon>
        <taxon>Coelurosauria</taxon>
        <taxon>Aves</taxon>
        <taxon>Neognathae</taxon>
        <taxon>Galloanserae</taxon>
        <taxon>Galliformes</taxon>
        <taxon>Odontophoridae</taxon>
        <taxon>Callipepla</taxon>
    </lineage>
</organism>
<name>A0A226ML11_CALSU</name>
<gene>
    <name evidence="3" type="ORF">ASZ78_003207</name>
</gene>
<comment type="caution">
    <text evidence="3">The sequence shown here is derived from an EMBL/GenBank/DDBJ whole genome shotgun (WGS) entry which is preliminary data.</text>
</comment>
<dbReference type="SUPFAM" id="SSF50814">
    <property type="entry name" value="Lipocalins"/>
    <property type="match status" value="1"/>
</dbReference>
<evidence type="ECO:0000256" key="1">
    <source>
        <dbReference type="SAM" id="MobiDB-lite"/>
    </source>
</evidence>
<dbReference type="GO" id="GO:0008289">
    <property type="term" value="F:lipid binding"/>
    <property type="evidence" value="ECO:0007669"/>
    <property type="project" value="InterPro"/>
</dbReference>
<dbReference type="InterPro" id="IPR000463">
    <property type="entry name" value="Fatty_acid-bd"/>
</dbReference>
<evidence type="ECO:0000313" key="4">
    <source>
        <dbReference type="Proteomes" id="UP000198323"/>
    </source>
</evidence>
<dbReference type="PROSITE" id="PS00214">
    <property type="entry name" value="FABP"/>
    <property type="match status" value="1"/>
</dbReference>
<evidence type="ECO:0000313" key="3">
    <source>
        <dbReference type="EMBL" id="OXB55984.1"/>
    </source>
</evidence>
<accession>A0A226ML11</accession>
<reference evidence="3 4" key="1">
    <citation type="submission" date="2016-07" db="EMBL/GenBank/DDBJ databases">
        <title>Disparate Historic Effective Population Sizes Predicted by Modern Levels of Genome Diversity for the Scaled Quail (Callipepla squamata) and the Northern Bobwhite (Colinus virginianus): Inferences from First and Second Generation Draft Genome Assemblies for Sympatric New World Quail.</title>
        <authorList>
            <person name="Oldeschulte D.L."/>
            <person name="Halley Y.A."/>
            <person name="Bhattarai E.K."/>
            <person name="Brashear W.A."/>
            <person name="Hill J."/>
            <person name="Metz R.P."/>
            <person name="Johnson C.D."/>
            <person name="Rollins D."/>
            <person name="Peterson M.J."/>
            <person name="Bickhart D.M."/>
            <person name="Decker J.E."/>
            <person name="Seabury C.M."/>
        </authorList>
    </citation>
    <scope>NUCLEOTIDE SEQUENCE [LARGE SCALE GENOMIC DNA]</scope>
    <source>
        <strain evidence="3 4">Texas</strain>
        <tissue evidence="3">Leg muscle</tissue>
    </source>
</reference>
<sequence>MVEAFCATWKLADSHNFDEYMKALGRCEREIRSREFAPQLKYKINRNAPSPVGIGSGEDESSGPGETGRLCGELGAGDDTPDLRRAWDEGSCAADKEMSVVPRHHPGGPFPVMLLGLRAGRSGAAPKRNGKAVSYCGIPKL</sequence>
<keyword evidence="4" id="KW-1185">Reference proteome</keyword>
<dbReference type="EMBL" id="MCFN01000683">
    <property type="protein sequence ID" value="OXB55984.1"/>
    <property type="molecule type" value="Genomic_DNA"/>
</dbReference>
<feature type="domain" description="Cytosolic fatty-acid binding proteins" evidence="2">
    <location>
        <begin position="7"/>
        <end position="24"/>
    </location>
</feature>
<feature type="region of interest" description="Disordered" evidence="1">
    <location>
        <begin position="46"/>
        <end position="83"/>
    </location>
</feature>
<protein>
    <recommendedName>
        <fullName evidence="2">Cytosolic fatty-acid binding proteins domain-containing protein</fullName>
    </recommendedName>
</protein>
<dbReference type="AlphaFoldDB" id="A0A226ML11"/>
<proteinExistence type="predicted"/>
<dbReference type="InterPro" id="IPR012674">
    <property type="entry name" value="Calycin"/>
</dbReference>
<dbReference type="Gene3D" id="2.40.128.20">
    <property type="match status" value="1"/>
</dbReference>
<evidence type="ECO:0000259" key="2">
    <source>
        <dbReference type="PROSITE" id="PS00214"/>
    </source>
</evidence>